<feature type="compositionally biased region" description="Low complexity" evidence="4">
    <location>
        <begin position="1771"/>
        <end position="1802"/>
    </location>
</feature>
<dbReference type="SUPFAM" id="SSF48403">
    <property type="entry name" value="Ankyrin repeat"/>
    <property type="match status" value="2"/>
</dbReference>
<dbReference type="Pfam" id="PF12796">
    <property type="entry name" value="Ank_2"/>
    <property type="match status" value="2"/>
</dbReference>
<gene>
    <name evidence="6" type="ORF">MKZ38_006767</name>
</gene>
<protein>
    <submittedName>
        <fullName evidence="6">Ankyrin repeat domain-containing protein 17</fullName>
    </submittedName>
</protein>
<dbReference type="InterPro" id="IPR002110">
    <property type="entry name" value="Ankyrin_rpt"/>
</dbReference>
<proteinExistence type="predicted"/>
<dbReference type="InterPro" id="IPR029058">
    <property type="entry name" value="AB_hydrolase_fold"/>
</dbReference>
<feature type="compositionally biased region" description="Basic and acidic residues" evidence="4">
    <location>
        <begin position="799"/>
        <end position="815"/>
    </location>
</feature>
<evidence type="ECO:0000256" key="3">
    <source>
        <dbReference type="PROSITE-ProRule" id="PRU00023"/>
    </source>
</evidence>
<dbReference type="Gene3D" id="1.25.40.20">
    <property type="entry name" value="Ankyrin repeat-containing domain"/>
    <property type="match status" value="3"/>
</dbReference>
<accession>A0AAD5WQ58</accession>
<feature type="region of interest" description="Disordered" evidence="4">
    <location>
        <begin position="462"/>
        <end position="482"/>
    </location>
</feature>
<feature type="compositionally biased region" description="Acidic residues" evidence="4">
    <location>
        <begin position="1509"/>
        <end position="1556"/>
    </location>
</feature>
<dbReference type="PRINTS" id="PR01415">
    <property type="entry name" value="ANKYRIN"/>
</dbReference>
<feature type="region of interest" description="Disordered" evidence="4">
    <location>
        <begin position="1505"/>
        <end position="1941"/>
    </location>
</feature>
<evidence type="ECO:0000256" key="1">
    <source>
        <dbReference type="ARBA" id="ARBA00022737"/>
    </source>
</evidence>
<dbReference type="SUPFAM" id="SSF52540">
    <property type="entry name" value="P-loop containing nucleoside triphosphate hydrolases"/>
    <property type="match status" value="1"/>
</dbReference>
<feature type="domain" description="Nephrocystin 3-like N-terminal" evidence="5">
    <location>
        <begin position="365"/>
        <end position="558"/>
    </location>
</feature>
<keyword evidence="2 3" id="KW-0040">ANK repeat</keyword>
<feature type="compositionally biased region" description="Polar residues" evidence="4">
    <location>
        <begin position="1683"/>
        <end position="1704"/>
    </location>
</feature>
<feature type="compositionally biased region" description="Acidic residues" evidence="4">
    <location>
        <begin position="816"/>
        <end position="870"/>
    </location>
</feature>
<feature type="repeat" description="ANK" evidence="3">
    <location>
        <begin position="1313"/>
        <end position="1345"/>
    </location>
</feature>
<feature type="compositionally biased region" description="Basic and acidic residues" evidence="4">
    <location>
        <begin position="1582"/>
        <end position="1595"/>
    </location>
</feature>
<evidence type="ECO:0000313" key="7">
    <source>
        <dbReference type="Proteomes" id="UP001201980"/>
    </source>
</evidence>
<organism evidence="6 7">
    <name type="scientific">Zalerion maritima</name>
    <dbReference type="NCBI Taxonomy" id="339359"/>
    <lineage>
        <taxon>Eukaryota</taxon>
        <taxon>Fungi</taxon>
        <taxon>Dikarya</taxon>
        <taxon>Ascomycota</taxon>
        <taxon>Pezizomycotina</taxon>
        <taxon>Sordariomycetes</taxon>
        <taxon>Lulworthiomycetidae</taxon>
        <taxon>Lulworthiales</taxon>
        <taxon>Lulworthiaceae</taxon>
        <taxon>Zalerion</taxon>
    </lineage>
</organism>
<dbReference type="Pfam" id="PF00023">
    <property type="entry name" value="Ank"/>
    <property type="match status" value="1"/>
</dbReference>
<evidence type="ECO:0000313" key="6">
    <source>
        <dbReference type="EMBL" id="KAJ2895216.1"/>
    </source>
</evidence>
<keyword evidence="7" id="KW-1185">Reference proteome</keyword>
<evidence type="ECO:0000256" key="2">
    <source>
        <dbReference type="ARBA" id="ARBA00023043"/>
    </source>
</evidence>
<feature type="compositionally biased region" description="Gly residues" evidence="4">
    <location>
        <begin position="1900"/>
        <end position="1909"/>
    </location>
</feature>
<sequence length="1956" mass="214928">MAQLLSPGNDTGLRRGLTRRVSKVSRTHDDLENGMEEVYPNNPRINSDVDIVFVPGLGAHPHESWMSQTGFNWAEDKDGIIKDFPNSRILLFKYESAWIGALKVKQSLENIASLLLDGLQYKRKPKHLQRPLVFIGHSMGGLVVAKAISFADRRRDLFPVTFEAIVGCVFFGTPFGGTPAAKAAAMVGNMSEFLKLDKAVSSKLLTLMDPGDEGLRELTNEFVRLADKLTPVVDIVCFYEQHPSEIVSMLGIVELGMRLKIKVPREATQLVPRESATLMGKDDRGLARNHRDLVKFNNFRDEQYQQVVRPALQRIIHPAPRNAKNRFRAIRDVDPPMVFRLLAQLDGVQVQKKRDTLKTNFSPSSWLPKEQEFEQWLGHRSTPDAPANRCGDLLWIKGPGGRGKTNAALAAIDQIEDQSGEFRLAYFFCDRGVDCSTPEDILKSLIRQLISQQETLAVHAKQFDKGEQKEGRGKGHKDDSKDGVPLMSVEYLWRALQDMLADDLIGRDGVYLVINNLHVLPEDSDSTKVFLRLLNLELQRLNGMNQDRAPVRWLVTSRQKYSIQEALNVKEMRLVNLEDSKYSNQVQVELRKHAEKRIAILKQHKHYNMAFAYYASSLLGKRAQNTQWIDLACVQLEAFAVGLPELRIRRALEEKPQDLQSFLDQFWDEIFKTNVNVVELDVVKEMLRSLVLAYEVPTDRELAVLAGVSLGNKESLAQLQKAVMSCHPLIERVKRPNGDILVSFKTPLIKEHLLQMAHKHLGLDEDGKMWHQGVLALRCFGHLMGRFCTAPDGNQEGQEANKEEDKENGKEKETDSAGEAETQEDGNNDMGDEEPNASDNSSEGEDDHDETDDDDSDDGSEEVELVEPDEAEQEIAAYAKNKALPYPVKYWLRHAGQATSDITNNLSRHIAFWGPDALARRRWLAEYDRLTGDLDGFYRTKLSGLHVATITGFPELVASLIQNGHAAELTQYDTLCNIPLHFAAYFGKPDLVELLLDEAARLNNGDMRINDGEEARDATPLHMAAQQGQVSTMRRLIARGANINAIDDESGLVVNAAILSGKREAVKLLVEAGVSLVVVDRTAGESPLELCGRVADSEMVDFLLSSYEQQLTPAEYDKALVSSARGGKEKIFTRLLEAPHEDDDCFQQALDAAAEESNWDIVTELLDKKSGLNCDVAFLKAARDTDDRLATLRRMWEHTDGGISPTTLGDALYHTTDLEKEETVRLLVDDFKVDPNQKCSKQRMKYGNALTASAYDGSFDILKILLDAGADPNADTGWSIQAAAGEGHEKVTKELLSRGADVNKCRASDRRFKAGTALHAACEAGHVETVKILLSSGANPDFGPEGTCPLIAATHLGEHDIMMFLLNSGADVNALGKHRRHGYSTPLANAAAYMPLGSINVMLDRGAELDLPDADGNTPLIAAAEQMDRGEVVKFLVGKGANVMHCNKNGKNALETALNTALKEGGEGNLEILVKKVSGILTAVNNAVQKGNPDVAAVVMAVAGHESSEGDEDGDYEDEGDPDEDEDEEGEEDEVEQDSDEEPDIEPDGDTEEATPIDEKTEESQFTVIVSDPTATEPEPEPEPKPEPKTPEETTRPASEIIEESQAVPAAITSPSVINVVSEPSKESPDPSTSDQRSDQPHKFCRAPARKPVRNRNFNSRKSQSFGKFEIQAFGVPTHSGHEFSQQQLQDQEGDGTSQNSTYPSLPAPAQEPEEQQLNTETPLGPPRVSFAANEEILSPRRKNSDTSSLGTSPPRADKPPPASPPKTSIQPSYSWPQQPQQQQQSQQYEQMSPQQHQQQQQRPCTNLPGHGVVSSNSFPTYQSCDSSRPHDGAAAAVNTSDAGSSVERPPPYAHGYSQSYSAASTLEGGGGAGGAAGSPVGFHLPGRRRTGSTEIGPSPQGGHGGAAGTGSFPGVIDEGGGGSPRPSAKPIITTESLKNTFDWAKQLGRDIMDRR</sequence>
<keyword evidence="1" id="KW-0677">Repeat</keyword>
<dbReference type="PANTHER" id="PTHR24198">
    <property type="entry name" value="ANKYRIN REPEAT AND PROTEIN KINASE DOMAIN-CONTAINING PROTEIN"/>
    <property type="match status" value="1"/>
</dbReference>
<dbReference type="PANTHER" id="PTHR24198:SF165">
    <property type="entry name" value="ANKYRIN REPEAT-CONTAINING PROTEIN-RELATED"/>
    <property type="match status" value="1"/>
</dbReference>
<comment type="caution">
    <text evidence="6">The sequence shown here is derived from an EMBL/GenBank/DDBJ whole genome shotgun (WGS) entry which is preliminary data.</text>
</comment>
<dbReference type="Proteomes" id="UP001201980">
    <property type="component" value="Unassembled WGS sequence"/>
</dbReference>
<dbReference type="SMART" id="SM00248">
    <property type="entry name" value="ANK"/>
    <property type="match status" value="11"/>
</dbReference>
<dbReference type="SUPFAM" id="SSF53474">
    <property type="entry name" value="alpha/beta-Hydrolases"/>
    <property type="match status" value="1"/>
</dbReference>
<dbReference type="Gene3D" id="3.40.50.300">
    <property type="entry name" value="P-loop containing nucleotide triphosphate hydrolases"/>
    <property type="match status" value="1"/>
</dbReference>
<feature type="region of interest" description="Disordered" evidence="4">
    <location>
        <begin position="791"/>
        <end position="870"/>
    </location>
</feature>
<feature type="compositionally biased region" description="Polar residues" evidence="4">
    <location>
        <begin position="1814"/>
        <end position="1827"/>
    </location>
</feature>
<dbReference type="Gene3D" id="3.40.50.1820">
    <property type="entry name" value="alpha/beta hydrolase"/>
    <property type="match status" value="1"/>
</dbReference>
<feature type="compositionally biased region" description="Polar residues" evidence="4">
    <location>
        <begin position="1656"/>
        <end position="1666"/>
    </location>
</feature>
<dbReference type="InterPro" id="IPR036770">
    <property type="entry name" value="Ankyrin_rpt-contain_sf"/>
</dbReference>
<dbReference type="EMBL" id="JAKWBI020000418">
    <property type="protein sequence ID" value="KAJ2895216.1"/>
    <property type="molecule type" value="Genomic_DNA"/>
</dbReference>
<evidence type="ECO:0000256" key="4">
    <source>
        <dbReference type="SAM" id="MobiDB-lite"/>
    </source>
</evidence>
<feature type="repeat" description="ANK" evidence="3">
    <location>
        <begin position="1016"/>
        <end position="1048"/>
    </location>
</feature>
<feature type="repeat" description="ANK" evidence="3">
    <location>
        <begin position="1415"/>
        <end position="1448"/>
    </location>
</feature>
<dbReference type="PROSITE" id="PS50088">
    <property type="entry name" value="ANK_REPEAT"/>
    <property type="match status" value="5"/>
</dbReference>
<feature type="repeat" description="ANK" evidence="3">
    <location>
        <begin position="979"/>
        <end position="1007"/>
    </location>
</feature>
<dbReference type="PROSITE" id="PS50297">
    <property type="entry name" value="ANK_REP_REGION"/>
    <property type="match status" value="5"/>
</dbReference>
<feature type="compositionally biased region" description="Basic residues" evidence="4">
    <location>
        <begin position="1643"/>
        <end position="1654"/>
    </location>
</feature>
<reference evidence="6" key="1">
    <citation type="submission" date="2022-07" db="EMBL/GenBank/DDBJ databases">
        <title>Draft genome sequence of Zalerion maritima ATCC 34329, a (micro)plastics degrading marine fungus.</title>
        <authorList>
            <person name="Paco A."/>
            <person name="Goncalves M.F.M."/>
            <person name="Rocha-Santos T.A.P."/>
            <person name="Alves A."/>
        </authorList>
    </citation>
    <scope>NUCLEOTIDE SEQUENCE</scope>
    <source>
        <strain evidence="6">ATCC 34329</strain>
    </source>
</reference>
<name>A0AAD5WQ58_9PEZI</name>
<evidence type="ECO:0000259" key="5">
    <source>
        <dbReference type="Pfam" id="PF24883"/>
    </source>
</evidence>
<dbReference type="InterPro" id="IPR056884">
    <property type="entry name" value="NPHP3-like_N"/>
</dbReference>
<feature type="repeat" description="ANK" evidence="3">
    <location>
        <begin position="1345"/>
        <end position="1377"/>
    </location>
</feature>
<feature type="compositionally biased region" description="Gly residues" evidence="4">
    <location>
        <begin position="1868"/>
        <end position="1877"/>
    </location>
</feature>
<dbReference type="Pfam" id="PF24883">
    <property type="entry name" value="NPHP3_N"/>
    <property type="match status" value="1"/>
</dbReference>
<dbReference type="InterPro" id="IPR027417">
    <property type="entry name" value="P-loop_NTPase"/>
</dbReference>